<dbReference type="PANTHER" id="PTHR44366:SF1">
    <property type="entry name" value="UDP-N-ACETYLGLUCOSAMINE--PEPTIDE N-ACETYLGLUCOSAMINYLTRANSFERASE 110 KDA SUBUNIT"/>
    <property type="match status" value="1"/>
</dbReference>
<protein>
    <submittedName>
        <fullName evidence="2">Tetratricopeptide repeat protein</fullName>
    </submittedName>
</protein>
<evidence type="ECO:0000256" key="1">
    <source>
        <dbReference type="PROSITE-ProRule" id="PRU00339"/>
    </source>
</evidence>
<dbReference type="PROSITE" id="PS50005">
    <property type="entry name" value="TPR"/>
    <property type="match status" value="3"/>
</dbReference>
<dbReference type="RefSeq" id="WP_186950734.1">
    <property type="nucleotide sequence ID" value="NZ_JACOGF010000021.1"/>
</dbReference>
<dbReference type="Gene3D" id="3.40.50.2000">
    <property type="entry name" value="Glycogen Phosphorylase B"/>
    <property type="match status" value="1"/>
</dbReference>
<dbReference type="Pfam" id="PF13432">
    <property type="entry name" value="TPR_16"/>
    <property type="match status" value="1"/>
</dbReference>
<keyword evidence="1" id="KW-0802">TPR repeat</keyword>
<feature type="repeat" description="TPR" evidence="1">
    <location>
        <begin position="95"/>
        <end position="128"/>
    </location>
</feature>
<comment type="caution">
    <text evidence="2">The sequence shown here is derived from an EMBL/GenBank/DDBJ whole genome shotgun (WGS) entry which is preliminary data.</text>
</comment>
<dbReference type="InterPro" id="IPR011990">
    <property type="entry name" value="TPR-like_helical_dom_sf"/>
</dbReference>
<dbReference type="PANTHER" id="PTHR44366">
    <property type="entry name" value="UDP-N-ACETYLGLUCOSAMINE--PEPTIDE N-ACETYLGLUCOSAMINYLTRANSFERASE 110 KDA SUBUNIT"/>
    <property type="match status" value="1"/>
</dbReference>
<gene>
    <name evidence="2" type="ORF">H8L32_25755</name>
</gene>
<organism evidence="2 3">
    <name type="scientific">Undibacterium hunanense</name>
    <dbReference type="NCBI Taxonomy" id="2762292"/>
    <lineage>
        <taxon>Bacteria</taxon>
        <taxon>Pseudomonadati</taxon>
        <taxon>Pseudomonadota</taxon>
        <taxon>Betaproteobacteria</taxon>
        <taxon>Burkholderiales</taxon>
        <taxon>Oxalobacteraceae</taxon>
        <taxon>Undibacterium</taxon>
    </lineage>
</organism>
<dbReference type="SUPFAM" id="SSF48452">
    <property type="entry name" value="TPR-like"/>
    <property type="match status" value="1"/>
</dbReference>
<evidence type="ECO:0000313" key="2">
    <source>
        <dbReference type="EMBL" id="MBC3920896.1"/>
    </source>
</evidence>
<proteinExistence type="predicted"/>
<accession>A0ABR6ZYE5</accession>
<dbReference type="InterPro" id="IPR019734">
    <property type="entry name" value="TPR_rpt"/>
</dbReference>
<dbReference type="InterPro" id="IPR037919">
    <property type="entry name" value="OGT"/>
</dbReference>
<feature type="repeat" description="TPR" evidence="1">
    <location>
        <begin position="61"/>
        <end position="94"/>
    </location>
</feature>
<sequence length="545" mass="61749">MFKLIKNIFSAAKEPVDTVPKASGPTAAELQEKAGLLFSDGRILQAKDLYEQAVRLDPTLAKAHSMLGFLYLEEKNPLRAQHHIVKALELDPSLANAHYLMGSILYDQGKIASSVASYQRAIELDNNQPFAYRDLGMAYIMLGQAQEANVIVDRGLELFPDFCDLHYYKGNLYSLALDYLSAEKSYSQALFVDKKSLMLYTDLANAQAQQNKVEDAIKTYQLALTEFPDAAEVKLSVGISQLLLGDYLQGFKSYELRLKSFMLDFMSTLPKEARWTGQQDLSGKDILLITEEGHGDTIQFIRFVKLLKSKKCKVIVVASPLLKRLLVTIDGIDEVRDFGDEIAFDYYSPLMSLPLLLGTTVDTIPKNSSYISSEPERVGVWRKKLRPKRNKPLVGIALTGNPEHKRNKSRSLDMKLAARLFSVDADFIILQKDLSEYDREILRHYPHVRHYGPEMHDFSDTAALVDLVDLVISIDTSIAHLGGAMGKPTWVLIEYNPDWRWLLDRTDSPWYQSVRLFRQPKVRDWDSVADDVKQALESFRQTLPA</sequence>
<evidence type="ECO:0000313" key="3">
    <source>
        <dbReference type="Proteomes" id="UP000650424"/>
    </source>
</evidence>
<reference evidence="2 3" key="1">
    <citation type="submission" date="2020-08" db="EMBL/GenBank/DDBJ databases">
        <title>Novel species isolated from subtropical streams in China.</title>
        <authorList>
            <person name="Lu H."/>
        </authorList>
    </citation>
    <scope>NUCLEOTIDE SEQUENCE [LARGE SCALE GENOMIC DNA]</scope>
    <source>
        <strain evidence="2 3">CY18W</strain>
    </source>
</reference>
<dbReference type="Proteomes" id="UP000650424">
    <property type="component" value="Unassembled WGS sequence"/>
</dbReference>
<dbReference type="SUPFAM" id="SSF53756">
    <property type="entry name" value="UDP-Glycosyltransferase/glycogen phosphorylase"/>
    <property type="match status" value="1"/>
</dbReference>
<keyword evidence="3" id="KW-1185">Reference proteome</keyword>
<dbReference type="Gene3D" id="1.25.40.10">
    <property type="entry name" value="Tetratricopeptide repeat domain"/>
    <property type="match status" value="1"/>
</dbReference>
<dbReference type="SMART" id="SM00028">
    <property type="entry name" value="TPR"/>
    <property type="match status" value="6"/>
</dbReference>
<name>A0ABR6ZYE5_9BURK</name>
<dbReference type="EMBL" id="JACOGF010000021">
    <property type="protein sequence ID" value="MBC3920896.1"/>
    <property type="molecule type" value="Genomic_DNA"/>
</dbReference>
<feature type="repeat" description="TPR" evidence="1">
    <location>
        <begin position="129"/>
        <end position="162"/>
    </location>
</feature>
<dbReference type="Pfam" id="PF13414">
    <property type="entry name" value="TPR_11"/>
    <property type="match status" value="1"/>
</dbReference>